<protein>
    <submittedName>
        <fullName evidence="1">Uncharacterized protein</fullName>
    </submittedName>
</protein>
<reference evidence="1" key="1">
    <citation type="submission" date="2022-09" db="EMBL/GenBank/DDBJ databases">
        <title>Isolation and characterization of 3-chlorobenzoate degrading bacteria from soils in Shizuoka.</title>
        <authorList>
            <person name="Ifat A."/>
            <person name="Ogawa N."/>
            <person name="Kimbara K."/>
            <person name="Moriuchi R."/>
            <person name="Dohra H."/>
            <person name="Shintani M."/>
        </authorList>
    </citation>
    <scope>NUCLEOTIDE SEQUENCE</scope>
    <source>
        <strain evidence="1">19CS4-2</strain>
    </source>
</reference>
<evidence type="ECO:0000313" key="1">
    <source>
        <dbReference type="EMBL" id="GJH28148.1"/>
    </source>
</evidence>
<gene>
    <name evidence="1" type="ORF">CBA19CS42_26550</name>
</gene>
<dbReference type="RefSeq" id="WP_238214935.1">
    <property type="nucleotide sequence ID" value="NZ_BPUS01000014.1"/>
</dbReference>
<sequence>MNSENKPATARVIDAMGSFVKQLDSVPGWRDARVENMMLTMDLDDMFERPQAAQRSITLPLDIEKQHTVVMRYLELADCTFAFKSCEYYFRRFPFNDLPVSRHEHLSNVCELYFSRLYQFKERLKLLSDAMEVAVPSHGLTFGSLIKRFAKEFDQELRERNQIHHTARFSDLDTQRLFLTVVSEMANPGKGWKAEQTRYYRKVSKEWAQRVRDRAALLDAFLEAVAEGLLDRCAFLSPR</sequence>
<organism evidence="1 2">
    <name type="scientific">Caballeronia novacaledonica</name>
    <dbReference type="NCBI Taxonomy" id="1544861"/>
    <lineage>
        <taxon>Bacteria</taxon>
        <taxon>Pseudomonadati</taxon>
        <taxon>Pseudomonadota</taxon>
        <taxon>Betaproteobacteria</taxon>
        <taxon>Burkholderiales</taxon>
        <taxon>Burkholderiaceae</taxon>
        <taxon>Caballeronia</taxon>
    </lineage>
</organism>
<comment type="caution">
    <text evidence="1">The sequence shown here is derived from an EMBL/GenBank/DDBJ whole genome shotgun (WGS) entry which is preliminary data.</text>
</comment>
<evidence type="ECO:0000313" key="2">
    <source>
        <dbReference type="Proteomes" id="UP001055111"/>
    </source>
</evidence>
<dbReference type="EMBL" id="BPUS01000014">
    <property type="protein sequence ID" value="GJH28148.1"/>
    <property type="molecule type" value="Genomic_DNA"/>
</dbReference>
<proteinExistence type="predicted"/>
<dbReference type="Proteomes" id="UP001055111">
    <property type="component" value="Unassembled WGS sequence"/>
</dbReference>
<name>A0AA37IF12_9BURK</name>
<accession>A0AA37IF12</accession>
<dbReference type="AlphaFoldDB" id="A0AA37IF12"/>